<feature type="domain" description="OmpA-like" evidence="5">
    <location>
        <begin position="606"/>
        <end position="728"/>
    </location>
</feature>
<comment type="subcellular location">
    <subcellularLocation>
        <location evidence="1">Cell outer membrane</location>
    </subcellularLocation>
</comment>
<evidence type="ECO:0000313" key="7">
    <source>
        <dbReference type="Proteomes" id="UP000486602"/>
    </source>
</evidence>
<evidence type="ECO:0000259" key="5">
    <source>
        <dbReference type="PROSITE" id="PS51123"/>
    </source>
</evidence>
<dbReference type="PANTHER" id="PTHR30329:SF21">
    <property type="entry name" value="LIPOPROTEIN YIAD-RELATED"/>
    <property type="match status" value="1"/>
</dbReference>
<evidence type="ECO:0000256" key="4">
    <source>
        <dbReference type="PROSITE-ProRule" id="PRU00473"/>
    </source>
</evidence>
<evidence type="ECO:0000256" key="2">
    <source>
        <dbReference type="ARBA" id="ARBA00023136"/>
    </source>
</evidence>
<dbReference type="InterPro" id="IPR006665">
    <property type="entry name" value="OmpA-like"/>
</dbReference>
<dbReference type="EMBL" id="JAAGVY010000040">
    <property type="protein sequence ID" value="NEN25089.1"/>
    <property type="molecule type" value="Genomic_DNA"/>
</dbReference>
<dbReference type="InterPro" id="IPR050330">
    <property type="entry name" value="Bact_OuterMem_StrucFunc"/>
</dbReference>
<dbReference type="CDD" id="cd07185">
    <property type="entry name" value="OmpA_C-like"/>
    <property type="match status" value="1"/>
</dbReference>
<protein>
    <submittedName>
        <fullName evidence="6">OmpA family protein</fullName>
    </submittedName>
</protein>
<dbReference type="InterPro" id="IPR036737">
    <property type="entry name" value="OmpA-like_sf"/>
</dbReference>
<dbReference type="Pfam" id="PF00691">
    <property type="entry name" value="OmpA"/>
    <property type="match status" value="1"/>
</dbReference>
<dbReference type="PRINTS" id="PR01021">
    <property type="entry name" value="OMPADOMAIN"/>
</dbReference>
<keyword evidence="2 4" id="KW-0472">Membrane</keyword>
<dbReference type="InterPro" id="IPR006664">
    <property type="entry name" value="OMP_bac"/>
</dbReference>
<dbReference type="Gene3D" id="3.30.1330.60">
    <property type="entry name" value="OmpA-like domain"/>
    <property type="match status" value="1"/>
</dbReference>
<proteinExistence type="predicted"/>
<sequence>MRYLFTYLFLISCYIGFSQTQVNICTGAEAGENAATLCDKIKCLYETGKFVEAYSALMVLGNDKCSESPNQLAIANTLAANNRFTEALTVLETLAKDSKYREEAQFEINRISRLKILADQKTGTYIQNLIAVNTQYNDLVAFQILDSMFCLYDKTDTISYFPRIETLKGRFHFPQGSMAELYFGESFFGWENYADISAGFAFEDSLIFLSVLPQSAFNGNNAFEIICIGKTRKKEIRKMNLSVKDFNIMHPATVNSTLYFSSDMEGGYGGMDLYKVDFNKDGYGIFTNLGAQINTADDEVFPAISGDSIFFASNRRDLGFGGLDLYKSSLITPYSINLGVPVNTAYDDFRPTAIEGKIKYFMSNRDGGKGGDDIYSVKFVEAQTFFQNLVGRINAQGQDLSAIIIQITSADGTFSKTTSLDKDGSFSLAHIKGLESYEISVVDGDLPEGSKLALFGDEGNVIKEVPMSATGQFKFELLTPMDYFLERVENNDESVLSVDILGMIDSEDLPDEGFKIYLEDSDGELIGMAVTDENGNFIFKSVKPDEKYVIRSKVTDPNAVINIVGKDGEVISSIKPTGTGEFAYVRLSDANRIITLTNESQQKVKVADNELFNLPVLYFEYNDAKLTTESEKSLSKLVVLLDKNPTISLELSGFTDSRGPAAYNLTLSQKRIDAVVQFLQSQGVGASRLVAKGYGETKLLNKCADGVECTEEEHAINRRTEIRIYQPSEP</sequence>
<dbReference type="RefSeq" id="WP_163286548.1">
    <property type="nucleotide sequence ID" value="NZ_JAAGVY010000040.1"/>
</dbReference>
<dbReference type="GO" id="GO:0009279">
    <property type="term" value="C:cell outer membrane"/>
    <property type="evidence" value="ECO:0007669"/>
    <property type="project" value="UniProtKB-SubCell"/>
</dbReference>
<evidence type="ECO:0000313" key="6">
    <source>
        <dbReference type="EMBL" id="NEN25089.1"/>
    </source>
</evidence>
<organism evidence="6 7">
    <name type="scientific">Cryomorpha ignava</name>
    <dbReference type="NCBI Taxonomy" id="101383"/>
    <lineage>
        <taxon>Bacteria</taxon>
        <taxon>Pseudomonadati</taxon>
        <taxon>Bacteroidota</taxon>
        <taxon>Flavobacteriia</taxon>
        <taxon>Flavobacteriales</taxon>
        <taxon>Cryomorphaceae</taxon>
        <taxon>Cryomorpha</taxon>
    </lineage>
</organism>
<evidence type="ECO:0000256" key="3">
    <source>
        <dbReference type="ARBA" id="ARBA00023237"/>
    </source>
</evidence>
<gene>
    <name evidence="6" type="ORF">G3O08_16435</name>
</gene>
<name>A0A7K3WTS2_9FLAO</name>
<dbReference type="SUPFAM" id="SSF103088">
    <property type="entry name" value="OmpA-like"/>
    <property type="match status" value="1"/>
</dbReference>
<comment type="caution">
    <text evidence="6">The sequence shown here is derived from an EMBL/GenBank/DDBJ whole genome shotgun (WGS) entry which is preliminary data.</text>
</comment>
<keyword evidence="3" id="KW-0998">Cell outer membrane</keyword>
<dbReference type="InterPro" id="IPR013783">
    <property type="entry name" value="Ig-like_fold"/>
</dbReference>
<dbReference type="Gene3D" id="2.60.40.10">
    <property type="entry name" value="Immunoglobulins"/>
    <property type="match status" value="1"/>
</dbReference>
<reference evidence="6 7" key="1">
    <citation type="submission" date="2020-02" db="EMBL/GenBank/DDBJ databases">
        <title>Out from the shadows clarifying the taxonomy of the family Cryomorphaceae and related taxa by utilizing the GTDB taxonomic framework.</title>
        <authorList>
            <person name="Bowman J.P."/>
        </authorList>
    </citation>
    <scope>NUCLEOTIDE SEQUENCE [LARGE SCALE GENOMIC DNA]</scope>
    <source>
        <strain evidence="6 7">QSSC 1-22</strain>
    </source>
</reference>
<dbReference type="PANTHER" id="PTHR30329">
    <property type="entry name" value="STATOR ELEMENT OF FLAGELLAR MOTOR COMPLEX"/>
    <property type="match status" value="1"/>
</dbReference>
<keyword evidence="7" id="KW-1185">Reference proteome</keyword>
<dbReference type="SUPFAM" id="SSF49478">
    <property type="entry name" value="Cna protein B-type domain"/>
    <property type="match status" value="1"/>
</dbReference>
<accession>A0A7K3WTS2</accession>
<dbReference type="Proteomes" id="UP000486602">
    <property type="component" value="Unassembled WGS sequence"/>
</dbReference>
<evidence type="ECO:0000256" key="1">
    <source>
        <dbReference type="ARBA" id="ARBA00004442"/>
    </source>
</evidence>
<dbReference type="PROSITE" id="PS51123">
    <property type="entry name" value="OMPA_2"/>
    <property type="match status" value="1"/>
</dbReference>
<dbReference type="AlphaFoldDB" id="A0A7K3WTS2"/>